<evidence type="ECO:0000313" key="1">
    <source>
        <dbReference type="EMBL" id="MCM1992331.1"/>
    </source>
</evidence>
<protein>
    <submittedName>
        <fullName evidence="1">Uncharacterized protein</fullName>
    </submittedName>
</protein>
<dbReference type="EMBL" id="JAGSOJ010000005">
    <property type="protein sequence ID" value="MCM1992331.1"/>
    <property type="molecule type" value="Genomic_DNA"/>
</dbReference>
<sequence>MDKRKIKNMLTVGILLTVLIGINAFFAYNILFHKSEIEIVKTTRDEIIVSVENFKKIDNKIDEEVNKLKGQEIIDEDYQRLNQFIKDQKNTYIGLENIGQNNRLKKDILQISGLMEENYDMNVLILTKLVENNIEEVELFLNNKKSIIKTLEDSYIQIYTSIEREINPIDREKLVEENISNIILGHWKDEINEVEYYFNNNNEVIIVNNSGTIICDYKFINFENDVFKMEINSDNKNIEKNMLLDKSNKSAKVKSIYNKKESLEYWSYINLLQKPN</sequence>
<reference evidence="1" key="1">
    <citation type="journal article" date="2021" name="mSystems">
        <title>Bacteria and Archaea Synergistically Convert Glycine Betaine to Biogenic Methane in the Formosa Cold Seep of the South China Sea.</title>
        <authorList>
            <person name="Li L."/>
            <person name="Zhang W."/>
            <person name="Zhang S."/>
            <person name="Song L."/>
            <person name="Sun Q."/>
            <person name="Zhang H."/>
            <person name="Xiang H."/>
            <person name="Dong X."/>
        </authorList>
    </citation>
    <scope>NUCLEOTIDE SEQUENCE</scope>
    <source>
        <strain evidence="1">ZWT</strain>
    </source>
</reference>
<gene>
    <name evidence="1" type="ORF">KDK92_21670</name>
</gene>
<proteinExistence type="predicted"/>
<dbReference type="RefSeq" id="WP_250861488.1">
    <property type="nucleotide sequence ID" value="NZ_JAGSOJ010000005.1"/>
</dbReference>
<comment type="caution">
    <text evidence="1">The sequence shown here is derived from an EMBL/GenBank/DDBJ whole genome shotgun (WGS) entry which is preliminary data.</text>
</comment>
<dbReference type="Proteomes" id="UP001056429">
    <property type="component" value="Unassembled WGS sequence"/>
</dbReference>
<dbReference type="AlphaFoldDB" id="A0A9J6P6V0"/>
<organism evidence="1 2">
    <name type="scientific">Oceanirhabdus seepicola</name>
    <dbReference type="NCBI Taxonomy" id="2828781"/>
    <lineage>
        <taxon>Bacteria</taxon>
        <taxon>Bacillati</taxon>
        <taxon>Bacillota</taxon>
        <taxon>Clostridia</taxon>
        <taxon>Eubacteriales</taxon>
        <taxon>Clostridiaceae</taxon>
        <taxon>Oceanirhabdus</taxon>
    </lineage>
</organism>
<keyword evidence="2" id="KW-1185">Reference proteome</keyword>
<reference evidence="1" key="2">
    <citation type="submission" date="2021-04" db="EMBL/GenBank/DDBJ databases">
        <authorList>
            <person name="Dong X."/>
        </authorList>
    </citation>
    <scope>NUCLEOTIDE SEQUENCE</scope>
    <source>
        <strain evidence="1">ZWT</strain>
    </source>
</reference>
<evidence type="ECO:0000313" key="2">
    <source>
        <dbReference type="Proteomes" id="UP001056429"/>
    </source>
</evidence>
<accession>A0A9J6P6V0</accession>
<name>A0A9J6P6V0_9CLOT</name>